<keyword evidence="1" id="KW-0812">Transmembrane</keyword>
<sequence>MERGEAKSKLIIISIAIVIVWFFLFGIRLVGYFSAINERGLREVVCGAQGCNNIVLILDILWTFSFFLVIPLIIPLALVNFWSSKEKSS</sequence>
<keyword evidence="3" id="KW-1185">Reference proteome</keyword>
<comment type="caution">
    <text evidence="2">The sequence shown here is derived from an EMBL/GenBank/DDBJ whole genome shotgun (WGS) entry which is preliminary data.</text>
</comment>
<protein>
    <submittedName>
        <fullName evidence="2">Uncharacterized protein</fullName>
    </submittedName>
</protein>
<accession>A0A7X0HWW3</accession>
<reference evidence="2 3" key="1">
    <citation type="submission" date="2020-08" db="EMBL/GenBank/DDBJ databases">
        <title>Genomic Encyclopedia of Type Strains, Phase IV (KMG-IV): sequencing the most valuable type-strain genomes for metagenomic binning, comparative biology and taxonomic classification.</title>
        <authorList>
            <person name="Goeker M."/>
        </authorList>
    </citation>
    <scope>NUCLEOTIDE SEQUENCE [LARGE SCALE GENOMIC DNA]</scope>
    <source>
        <strain evidence="2 3">DSM 5391</strain>
    </source>
</reference>
<name>A0A7X0HWW3_9BACI</name>
<keyword evidence="1" id="KW-1133">Transmembrane helix</keyword>
<feature type="transmembrane region" description="Helical" evidence="1">
    <location>
        <begin position="12"/>
        <end position="34"/>
    </location>
</feature>
<evidence type="ECO:0000313" key="3">
    <source>
        <dbReference type="Proteomes" id="UP000531594"/>
    </source>
</evidence>
<dbReference type="AlphaFoldDB" id="A0A7X0HWW3"/>
<feature type="transmembrane region" description="Helical" evidence="1">
    <location>
        <begin position="54"/>
        <end position="79"/>
    </location>
</feature>
<dbReference type="Proteomes" id="UP000531594">
    <property type="component" value="Unassembled WGS sequence"/>
</dbReference>
<evidence type="ECO:0000313" key="2">
    <source>
        <dbReference type="EMBL" id="MBB6447096.1"/>
    </source>
</evidence>
<gene>
    <name evidence="2" type="ORF">HNR53_003775</name>
</gene>
<dbReference type="EMBL" id="JACHGK010000017">
    <property type="protein sequence ID" value="MBB6447096.1"/>
    <property type="molecule type" value="Genomic_DNA"/>
</dbReference>
<evidence type="ECO:0000256" key="1">
    <source>
        <dbReference type="SAM" id="Phobius"/>
    </source>
</evidence>
<keyword evidence="1" id="KW-0472">Membrane</keyword>
<dbReference type="RefSeq" id="WP_184528730.1">
    <property type="nucleotide sequence ID" value="NZ_JACHGK010000017.1"/>
</dbReference>
<proteinExistence type="predicted"/>
<organism evidence="2 3">
    <name type="scientific">Bacillus benzoevorans</name>
    <dbReference type="NCBI Taxonomy" id="1456"/>
    <lineage>
        <taxon>Bacteria</taxon>
        <taxon>Bacillati</taxon>
        <taxon>Bacillota</taxon>
        <taxon>Bacilli</taxon>
        <taxon>Bacillales</taxon>
        <taxon>Bacillaceae</taxon>
        <taxon>Bacillus</taxon>
    </lineage>
</organism>